<dbReference type="PANTHER" id="PTHR33428:SF14">
    <property type="entry name" value="CARBOXYLESTERASE TYPE B DOMAIN-CONTAINING PROTEIN"/>
    <property type="match status" value="1"/>
</dbReference>
<organism evidence="3 4">
    <name type="scientific">Sporormia fimetaria CBS 119925</name>
    <dbReference type="NCBI Taxonomy" id="1340428"/>
    <lineage>
        <taxon>Eukaryota</taxon>
        <taxon>Fungi</taxon>
        <taxon>Dikarya</taxon>
        <taxon>Ascomycota</taxon>
        <taxon>Pezizomycotina</taxon>
        <taxon>Dothideomycetes</taxon>
        <taxon>Pleosporomycetidae</taxon>
        <taxon>Pleosporales</taxon>
        <taxon>Sporormiaceae</taxon>
        <taxon>Sporormia</taxon>
    </lineage>
</organism>
<dbReference type="AlphaFoldDB" id="A0A6A6VHB0"/>
<keyword evidence="4" id="KW-1185">Reference proteome</keyword>
<gene>
    <name evidence="3" type="ORF">M011DRAFT_475325</name>
</gene>
<dbReference type="OrthoDB" id="3506780at2759"/>
<feature type="compositionally biased region" description="Polar residues" evidence="1">
    <location>
        <begin position="68"/>
        <end position="84"/>
    </location>
</feature>
<feature type="chain" id="PRO_5025455959" description="Chlorophyllase" evidence="2">
    <location>
        <begin position="18"/>
        <end position="322"/>
    </location>
</feature>
<dbReference type="SUPFAM" id="SSF53474">
    <property type="entry name" value="alpha/beta-Hydrolases"/>
    <property type="match status" value="1"/>
</dbReference>
<protein>
    <recommendedName>
        <fullName evidence="5">Chlorophyllase</fullName>
    </recommendedName>
</protein>
<dbReference type="InterPro" id="IPR017395">
    <property type="entry name" value="Chlorophyllase-like"/>
</dbReference>
<proteinExistence type="predicted"/>
<evidence type="ECO:0000313" key="3">
    <source>
        <dbReference type="EMBL" id="KAF2750008.1"/>
    </source>
</evidence>
<feature type="region of interest" description="Disordered" evidence="1">
    <location>
        <begin position="51"/>
        <end position="89"/>
    </location>
</feature>
<dbReference type="Pfam" id="PF07224">
    <property type="entry name" value="Chlorophyllase"/>
    <property type="match status" value="1"/>
</dbReference>
<reference evidence="3" key="1">
    <citation type="journal article" date="2020" name="Stud. Mycol.">
        <title>101 Dothideomycetes genomes: a test case for predicting lifestyles and emergence of pathogens.</title>
        <authorList>
            <person name="Haridas S."/>
            <person name="Albert R."/>
            <person name="Binder M."/>
            <person name="Bloem J."/>
            <person name="Labutti K."/>
            <person name="Salamov A."/>
            <person name="Andreopoulos B."/>
            <person name="Baker S."/>
            <person name="Barry K."/>
            <person name="Bills G."/>
            <person name="Bluhm B."/>
            <person name="Cannon C."/>
            <person name="Castanera R."/>
            <person name="Culley D."/>
            <person name="Daum C."/>
            <person name="Ezra D."/>
            <person name="Gonzalez J."/>
            <person name="Henrissat B."/>
            <person name="Kuo A."/>
            <person name="Liang C."/>
            <person name="Lipzen A."/>
            <person name="Lutzoni F."/>
            <person name="Magnuson J."/>
            <person name="Mondo S."/>
            <person name="Nolan M."/>
            <person name="Ohm R."/>
            <person name="Pangilinan J."/>
            <person name="Park H.-J."/>
            <person name="Ramirez L."/>
            <person name="Alfaro M."/>
            <person name="Sun H."/>
            <person name="Tritt A."/>
            <person name="Yoshinaga Y."/>
            <person name="Zwiers L.-H."/>
            <person name="Turgeon B."/>
            <person name="Goodwin S."/>
            <person name="Spatafora J."/>
            <person name="Crous P."/>
            <person name="Grigoriev I."/>
        </authorList>
    </citation>
    <scope>NUCLEOTIDE SEQUENCE</scope>
    <source>
        <strain evidence="3">CBS 119925</strain>
    </source>
</reference>
<name>A0A6A6VHB0_9PLEO</name>
<dbReference type="Gene3D" id="3.40.50.1820">
    <property type="entry name" value="alpha/beta hydrolase"/>
    <property type="match status" value="1"/>
</dbReference>
<feature type="signal peptide" evidence="2">
    <location>
        <begin position="1"/>
        <end position="17"/>
    </location>
</feature>
<evidence type="ECO:0008006" key="5">
    <source>
        <dbReference type="Google" id="ProtNLM"/>
    </source>
</evidence>
<evidence type="ECO:0000256" key="2">
    <source>
        <dbReference type="SAM" id="SignalP"/>
    </source>
</evidence>
<dbReference type="PANTHER" id="PTHR33428">
    <property type="entry name" value="CHLOROPHYLLASE-2, CHLOROPLASTIC"/>
    <property type="match status" value="1"/>
</dbReference>
<sequence>MHPLLLPLLLSPLLTHALPTPQNQPGTFPPTGDGTYAGGIFSISLTDLPRYIPPGPDGGTETPRADGQRTSGSGPYPAQMTTDPTLPGHTIFAPRTPPAGNISLPFIAWGNGACVLNPTQYQNLLTEIASYGYVIAADGTPNGSSGTEQQSKVQDMRESLDWAVAGKAAKYGNVDVQKITTAGHSCGGLEAMSTAYRDPRVKRIMMFNIAIFQDEKRYLLQEIKVPVAYLIGGKSDMGYENSAKDYARLNPGLPKLRANLDTGHQGTFRATNGGKQGKAAVAYLEWQWRGNMTARDVILKPESPGSLVKDNWVVESANWDLV</sequence>
<dbReference type="EMBL" id="MU006565">
    <property type="protein sequence ID" value="KAF2750008.1"/>
    <property type="molecule type" value="Genomic_DNA"/>
</dbReference>
<dbReference type="InterPro" id="IPR029058">
    <property type="entry name" value="AB_hydrolase_fold"/>
</dbReference>
<evidence type="ECO:0000313" key="4">
    <source>
        <dbReference type="Proteomes" id="UP000799440"/>
    </source>
</evidence>
<accession>A0A6A6VHB0</accession>
<evidence type="ECO:0000256" key="1">
    <source>
        <dbReference type="SAM" id="MobiDB-lite"/>
    </source>
</evidence>
<keyword evidence="2" id="KW-0732">Signal</keyword>
<dbReference type="Proteomes" id="UP000799440">
    <property type="component" value="Unassembled WGS sequence"/>
</dbReference>